<keyword evidence="2" id="KW-1185">Reference proteome</keyword>
<dbReference type="Gene3D" id="2.60.120.620">
    <property type="entry name" value="q2cbj1_9rhob like domain"/>
    <property type="match status" value="1"/>
</dbReference>
<comment type="caution">
    <text evidence="1">The sequence shown here is derived from an EMBL/GenBank/DDBJ whole genome shotgun (WGS) entry which is preliminary data.</text>
</comment>
<dbReference type="EMBL" id="CAUYUJ010003869">
    <property type="protein sequence ID" value="CAK0807190.1"/>
    <property type="molecule type" value="Genomic_DNA"/>
</dbReference>
<evidence type="ECO:0000313" key="2">
    <source>
        <dbReference type="Proteomes" id="UP001189429"/>
    </source>
</evidence>
<dbReference type="Proteomes" id="UP001189429">
    <property type="component" value="Unassembled WGS sequence"/>
</dbReference>
<evidence type="ECO:0008006" key="3">
    <source>
        <dbReference type="Google" id="ProtNLM"/>
    </source>
</evidence>
<accession>A0ABN9QQ62</accession>
<evidence type="ECO:0000313" key="1">
    <source>
        <dbReference type="EMBL" id="CAK0807190.1"/>
    </source>
</evidence>
<name>A0ABN9QQ62_9DINO</name>
<reference evidence="1" key="1">
    <citation type="submission" date="2023-10" db="EMBL/GenBank/DDBJ databases">
        <authorList>
            <person name="Chen Y."/>
            <person name="Shah S."/>
            <person name="Dougan E. K."/>
            <person name="Thang M."/>
            <person name="Chan C."/>
        </authorList>
    </citation>
    <scope>NUCLEOTIDE SEQUENCE [LARGE SCALE GENOMIC DNA]</scope>
</reference>
<dbReference type="SUPFAM" id="SSF51197">
    <property type="entry name" value="Clavaminate synthase-like"/>
    <property type="match status" value="1"/>
</dbReference>
<gene>
    <name evidence="1" type="ORF">PCOR1329_LOCUS13141</name>
</gene>
<sequence>MGRAEPSWSRLGSSYVGSRQIIPNTFRTHPDVLFMMFSLLSKWTPSKTYGLLCGSVVATFGCDWHHGSRKFHGHECSEHPESKKSTASLELSRPFREVKFGDSSSLFFRNSVILVPDLFSKEECESLRDAAEVGVQKGAGLLRPGASREDPWKAIRRYAAKRGLGYVSRPELLERIPIRNLDAEVQDLSAALLRNRVLPFIERELPEIAETLFGSRSGLQNMDFCFSPDEPAINRYVENGEFRVHTDDRSFTVYVLLSEPGAFAGGGTAFWAQDLKPHEVGDRAADIVLQPGQGVGVIFNGRVSHAGGVVTSGIRHLYVASFDLQPTM</sequence>
<organism evidence="1 2">
    <name type="scientific">Prorocentrum cordatum</name>
    <dbReference type="NCBI Taxonomy" id="2364126"/>
    <lineage>
        <taxon>Eukaryota</taxon>
        <taxon>Sar</taxon>
        <taxon>Alveolata</taxon>
        <taxon>Dinophyceae</taxon>
        <taxon>Prorocentrales</taxon>
        <taxon>Prorocentraceae</taxon>
        <taxon>Prorocentrum</taxon>
    </lineage>
</organism>
<protein>
    <recommendedName>
        <fullName evidence="3">Fe2OG dioxygenase domain-containing protein</fullName>
    </recommendedName>
</protein>
<proteinExistence type="predicted"/>